<proteinExistence type="predicted"/>
<keyword evidence="2" id="KW-1133">Transmembrane helix</keyword>
<accession>A0AA39IY35</accession>
<comment type="caution">
    <text evidence="3">The sequence shown here is derived from an EMBL/GenBank/DDBJ whole genome shotgun (WGS) entry which is preliminary data.</text>
</comment>
<keyword evidence="2" id="KW-0812">Transmembrane</keyword>
<evidence type="ECO:0000256" key="1">
    <source>
        <dbReference type="SAM" id="MobiDB-lite"/>
    </source>
</evidence>
<dbReference type="RefSeq" id="XP_060321390.1">
    <property type="nucleotide sequence ID" value="XM_060481099.1"/>
</dbReference>
<keyword evidence="4" id="KW-1185">Reference proteome</keyword>
<organism evidence="3 4">
    <name type="scientific">Armillaria tabescens</name>
    <name type="common">Ringless honey mushroom</name>
    <name type="synonym">Agaricus tabescens</name>
    <dbReference type="NCBI Taxonomy" id="1929756"/>
    <lineage>
        <taxon>Eukaryota</taxon>
        <taxon>Fungi</taxon>
        <taxon>Dikarya</taxon>
        <taxon>Basidiomycota</taxon>
        <taxon>Agaricomycotina</taxon>
        <taxon>Agaricomycetes</taxon>
        <taxon>Agaricomycetidae</taxon>
        <taxon>Agaricales</taxon>
        <taxon>Marasmiineae</taxon>
        <taxon>Physalacriaceae</taxon>
        <taxon>Desarmillaria</taxon>
    </lineage>
</organism>
<feature type="region of interest" description="Disordered" evidence="1">
    <location>
        <begin position="1"/>
        <end position="27"/>
    </location>
</feature>
<name>A0AA39IY35_ARMTA</name>
<feature type="transmembrane region" description="Helical" evidence="2">
    <location>
        <begin position="102"/>
        <end position="122"/>
    </location>
</feature>
<sequence>MSYPSTGMDAHIKTIEPPQRSEHDQVGDEIEHLKLKPAEAEIARSKGYREKQYLYCDLAEILQDLKPGMRKAFGEDSEAYRHLLLEEKLVSYQLTGVMVLRLLWSSIFWLVILSPFLLWYLFW</sequence>
<gene>
    <name evidence="3" type="ORF">EV420DRAFT_1772038</name>
</gene>
<dbReference type="Proteomes" id="UP001175211">
    <property type="component" value="Unassembled WGS sequence"/>
</dbReference>
<protein>
    <submittedName>
        <fullName evidence="3">Uncharacterized protein</fullName>
    </submittedName>
</protein>
<dbReference type="EMBL" id="JAUEPS010000290">
    <property type="protein sequence ID" value="KAK0432607.1"/>
    <property type="molecule type" value="Genomic_DNA"/>
</dbReference>
<evidence type="ECO:0000313" key="3">
    <source>
        <dbReference type="EMBL" id="KAK0432607.1"/>
    </source>
</evidence>
<evidence type="ECO:0000313" key="4">
    <source>
        <dbReference type="Proteomes" id="UP001175211"/>
    </source>
</evidence>
<reference evidence="3" key="1">
    <citation type="submission" date="2023-06" db="EMBL/GenBank/DDBJ databases">
        <authorList>
            <consortium name="Lawrence Berkeley National Laboratory"/>
            <person name="Ahrendt S."/>
            <person name="Sahu N."/>
            <person name="Indic B."/>
            <person name="Wong-Bajracharya J."/>
            <person name="Merenyi Z."/>
            <person name="Ke H.-M."/>
            <person name="Monk M."/>
            <person name="Kocsube S."/>
            <person name="Drula E."/>
            <person name="Lipzen A."/>
            <person name="Balint B."/>
            <person name="Henrissat B."/>
            <person name="Andreopoulos B."/>
            <person name="Martin F.M."/>
            <person name="Harder C.B."/>
            <person name="Rigling D."/>
            <person name="Ford K.L."/>
            <person name="Foster G.D."/>
            <person name="Pangilinan J."/>
            <person name="Papanicolaou A."/>
            <person name="Barry K."/>
            <person name="LaButti K."/>
            <person name="Viragh M."/>
            <person name="Koriabine M."/>
            <person name="Yan M."/>
            <person name="Riley R."/>
            <person name="Champramary S."/>
            <person name="Plett K.L."/>
            <person name="Tsai I.J."/>
            <person name="Slot J."/>
            <person name="Sipos G."/>
            <person name="Plett J."/>
            <person name="Nagy L.G."/>
            <person name="Grigoriev I.V."/>
        </authorList>
    </citation>
    <scope>NUCLEOTIDE SEQUENCE</scope>
    <source>
        <strain evidence="3">CCBAS 213</strain>
    </source>
</reference>
<dbReference type="GeneID" id="85364647"/>
<dbReference type="AlphaFoldDB" id="A0AA39IY35"/>
<keyword evidence="2" id="KW-0472">Membrane</keyword>
<evidence type="ECO:0000256" key="2">
    <source>
        <dbReference type="SAM" id="Phobius"/>
    </source>
</evidence>
<feature type="compositionally biased region" description="Basic and acidic residues" evidence="1">
    <location>
        <begin position="10"/>
        <end position="27"/>
    </location>
</feature>